<dbReference type="OrthoDB" id="159229at2759"/>
<dbReference type="GeneID" id="63808631"/>
<dbReference type="PANTHER" id="PTHR10003">
    <property type="entry name" value="SUPEROXIDE DISMUTASE CU-ZN -RELATED"/>
    <property type="match status" value="1"/>
</dbReference>
<evidence type="ECO:0000313" key="3">
    <source>
        <dbReference type="EMBL" id="ORX66299.1"/>
    </source>
</evidence>
<comment type="caution">
    <text evidence="3">The sequence shown here is derived from an EMBL/GenBank/DDBJ whole genome shotgun (WGS) entry which is preliminary data.</text>
</comment>
<dbReference type="AlphaFoldDB" id="A0A1Y1VYG3"/>
<dbReference type="GO" id="GO:0006801">
    <property type="term" value="P:superoxide metabolic process"/>
    <property type="evidence" value="ECO:0007669"/>
    <property type="project" value="InterPro"/>
</dbReference>
<dbReference type="Gene3D" id="2.60.40.200">
    <property type="entry name" value="Superoxide dismutase, copper/zinc binding domain"/>
    <property type="match status" value="1"/>
</dbReference>
<evidence type="ECO:0000313" key="4">
    <source>
        <dbReference type="Proteomes" id="UP000193922"/>
    </source>
</evidence>
<dbReference type="Pfam" id="PF00080">
    <property type="entry name" value="Sod_Cu"/>
    <property type="match status" value="1"/>
</dbReference>
<feature type="domain" description="Superoxide dismutase copper/zinc binding" evidence="2">
    <location>
        <begin position="23"/>
        <end position="151"/>
    </location>
</feature>
<dbReference type="EMBL" id="MCFD01000016">
    <property type="protein sequence ID" value="ORX66299.1"/>
    <property type="molecule type" value="Genomic_DNA"/>
</dbReference>
<dbReference type="STRING" id="61395.A0A1Y1VYG3"/>
<name>A0A1Y1VYG3_9FUNG</name>
<gene>
    <name evidence="3" type="ORF">DL89DRAFT_69088</name>
</gene>
<evidence type="ECO:0000259" key="2">
    <source>
        <dbReference type="Pfam" id="PF00080"/>
    </source>
</evidence>
<dbReference type="InterPro" id="IPR001424">
    <property type="entry name" value="SOD_Cu_Zn_dom"/>
</dbReference>
<keyword evidence="4" id="KW-1185">Reference proteome</keyword>
<accession>A0A1Y1VYG3</accession>
<sequence>MKFISFAIAALATADLKGKAGISAKVEFSQASKGVNVKLTATGLKTGVQYPYHIHVSPVPYDGNCTATGGHLDPAKIKVADKPYKCDAKDPAKTCELGDLAGRHGNLTADATGAASVTYVDSILAFSGVDTILEHSVVIHGADNARLACGNIVVAKSGEASSELPSSGAMHESASDESNSVATGVESKTGGASSIAAISGVVALVAAGLCHLSPSIGSCLCASLHDSLWLSLQPSPPPAFAVIFAFYSFLSEQAEHPFYPAFIRSH</sequence>
<evidence type="ECO:0000256" key="1">
    <source>
        <dbReference type="SAM" id="MobiDB-lite"/>
    </source>
</evidence>
<dbReference type="GO" id="GO:0005507">
    <property type="term" value="F:copper ion binding"/>
    <property type="evidence" value="ECO:0007669"/>
    <property type="project" value="InterPro"/>
</dbReference>
<reference evidence="3 4" key="1">
    <citation type="submission" date="2016-07" db="EMBL/GenBank/DDBJ databases">
        <title>Pervasive Adenine N6-methylation of Active Genes in Fungi.</title>
        <authorList>
            <consortium name="DOE Joint Genome Institute"/>
            <person name="Mondo S.J."/>
            <person name="Dannebaum R.O."/>
            <person name="Kuo R.C."/>
            <person name="Labutti K."/>
            <person name="Haridas S."/>
            <person name="Kuo A."/>
            <person name="Salamov A."/>
            <person name="Ahrendt S.R."/>
            <person name="Lipzen A."/>
            <person name="Sullivan W."/>
            <person name="Andreopoulos W.B."/>
            <person name="Clum A."/>
            <person name="Lindquist E."/>
            <person name="Daum C."/>
            <person name="Ramamoorthy G.K."/>
            <person name="Gryganskyi A."/>
            <person name="Culley D."/>
            <person name="Magnuson J.K."/>
            <person name="James T.Y."/>
            <person name="O'Malley M.A."/>
            <person name="Stajich J.E."/>
            <person name="Spatafora J.W."/>
            <person name="Visel A."/>
            <person name="Grigoriev I.V."/>
        </authorList>
    </citation>
    <scope>NUCLEOTIDE SEQUENCE [LARGE SCALE GENOMIC DNA]</scope>
    <source>
        <strain evidence="3 4">ATCC 12442</strain>
    </source>
</reference>
<dbReference type="SUPFAM" id="SSF49329">
    <property type="entry name" value="Cu,Zn superoxide dismutase-like"/>
    <property type="match status" value="1"/>
</dbReference>
<organism evidence="3 4">
    <name type="scientific">Linderina pennispora</name>
    <dbReference type="NCBI Taxonomy" id="61395"/>
    <lineage>
        <taxon>Eukaryota</taxon>
        <taxon>Fungi</taxon>
        <taxon>Fungi incertae sedis</taxon>
        <taxon>Zoopagomycota</taxon>
        <taxon>Kickxellomycotina</taxon>
        <taxon>Kickxellomycetes</taxon>
        <taxon>Kickxellales</taxon>
        <taxon>Kickxellaceae</taxon>
        <taxon>Linderina</taxon>
    </lineage>
</organism>
<proteinExistence type="predicted"/>
<dbReference type="Proteomes" id="UP000193922">
    <property type="component" value="Unassembled WGS sequence"/>
</dbReference>
<protein>
    <submittedName>
        <fullName evidence="3">Cu,Zn superoxide dismutase-like protein</fullName>
    </submittedName>
</protein>
<dbReference type="RefSeq" id="XP_040740309.1">
    <property type="nucleotide sequence ID" value="XM_040891983.1"/>
</dbReference>
<dbReference type="InterPro" id="IPR024134">
    <property type="entry name" value="SOD_Cu/Zn_/chaperone"/>
</dbReference>
<dbReference type="InterPro" id="IPR036423">
    <property type="entry name" value="SOD-like_Cu/Zn_dom_sf"/>
</dbReference>
<feature type="region of interest" description="Disordered" evidence="1">
    <location>
        <begin position="162"/>
        <end position="183"/>
    </location>
</feature>